<keyword evidence="3 5" id="KW-0949">S-adenosyl-L-methionine</keyword>
<evidence type="ECO:0000313" key="8">
    <source>
        <dbReference type="EMBL" id="GAE27218.1"/>
    </source>
</evidence>
<dbReference type="AlphaFoldDB" id="W4Q678"/>
<name>W4Q678_9BACI</name>
<dbReference type="InterPro" id="IPR019874">
    <property type="entry name" value="RF_methyltr_PrmC"/>
</dbReference>
<organism evidence="8 9">
    <name type="scientific">Halalkalibacter wakoensis JCM 9140</name>
    <dbReference type="NCBI Taxonomy" id="1236970"/>
    <lineage>
        <taxon>Bacteria</taxon>
        <taxon>Bacillati</taxon>
        <taxon>Bacillota</taxon>
        <taxon>Bacilli</taxon>
        <taxon>Bacillales</taxon>
        <taxon>Bacillaceae</taxon>
        <taxon>Halalkalibacter</taxon>
    </lineage>
</organism>
<keyword evidence="9" id="KW-1185">Reference proteome</keyword>
<feature type="domain" description="Methyltransferase small" evidence="6">
    <location>
        <begin position="112"/>
        <end position="194"/>
    </location>
</feature>
<dbReference type="InterPro" id="IPR002052">
    <property type="entry name" value="DNA_methylase_N6_adenine_CS"/>
</dbReference>
<dbReference type="GO" id="GO:0003676">
    <property type="term" value="F:nucleic acid binding"/>
    <property type="evidence" value="ECO:0007669"/>
    <property type="project" value="InterPro"/>
</dbReference>
<dbReference type="InterPro" id="IPR050320">
    <property type="entry name" value="N5-glutamine_MTase"/>
</dbReference>
<dbReference type="RefSeq" id="WP_034748195.1">
    <property type="nucleotide sequence ID" value="NZ_BAUT01000043.1"/>
</dbReference>
<dbReference type="InterPro" id="IPR004556">
    <property type="entry name" value="HemK-like"/>
</dbReference>
<dbReference type="NCBIfam" id="TIGR00536">
    <property type="entry name" value="hemK_fam"/>
    <property type="match status" value="1"/>
</dbReference>
<dbReference type="InterPro" id="IPR029063">
    <property type="entry name" value="SAM-dependent_MTases_sf"/>
</dbReference>
<keyword evidence="2 5" id="KW-0808">Transferase</keyword>
<dbReference type="HAMAP" id="MF_02126">
    <property type="entry name" value="RF_methyltr_PrmC"/>
    <property type="match status" value="1"/>
</dbReference>
<dbReference type="CDD" id="cd02440">
    <property type="entry name" value="AdoMet_MTases"/>
    <property type="match status" value="1"/>
</dbReference>
<evidence type="ECO:0000313" key="9">
    <source>
        <dbReference type="Proteomes" id="UP000018890"/>
    </source>
</evidence>
<evidence type="ECO:0000256" key="5">
    <source>
        <dbReference type="HAMAP-Rule" id="MF_02126"/>
    </source>
</evidence>
<dbReference type="InterPro" id="IPR007848">
    <property type="entry name" value="Small_mtfrase_dom"/>
</dbReference>
<dbReference type="SUPFAM" id="SSF53335">
    <property type="entry name" value="S-adenosyl-L-methionine-dependent methyltransferases"/>
    <property type="match status" value="1"/>
</dbReference>
<comment type="catalytic activity">
    <reaction evidence="4 5">
        <text>L-glutaminyl-[peptide chain release factor] + S-adenosyl-L-methionine = N(5)-methyl-L-glutaminyl-[peptide chain release factor] + S-adenosyl-L-homocysteine + H(+)</text>
        <dbReference type="Rhea" id="RHEA:42896"/>
        <dbReference type="Rhea" id="RHEA-COMP:10271"/>
        <dbReference type="Rhea" id="RHEA-COMP:10272"/>
        <dbReference type="ChEBI" id="CHEBI:15378"/>
        <dbReference type="ChEBI" id="CHEBI:30011"/>
        <dbReference type="ChEBI" id="CHEBI:57856"/>
        <dbReference type="ChEBI" id="CHEBI:59789"/>
        <dbReference type="ChEBI" id="CHEBI:61891"/>
        <dbReference type="EC" id="2.1.1.297"/>
    </reaction>
</comment>
<evidence type="ECO:0000256" key="3">
    <source>
        <dbReference type="ARBA" id="ARBA00022691"/>
    </source>
</evidence>
<dbReference type="Gene3D" id="1.10.8.10">
    <property type="entry name" value="DNA helicase RuvA subunit, C-terminal domain"/>
    <property type="match status" value="1"/>
</dbReference>
<feature type="binding site" evidence="5">
    <location>
        <begin position="191"/>
        <end position="194"/>
    </location>
    <ligand>
        <name>substrate</name>
    </ligand>
</feature>
<protein>
    <recommendedName>
        <fullName evidence="5">Release factor glutamine methyltransferase</fullName>
        <shortName evidence="5">RF MTase</shortName>
        <ecNumber evidence="5">2.1.1.297</ecNumber>
    </recommendedName>
    <alternativeName>
        <fullName evidence="5">N5-glutamine methyltransferase PrmC</fullName>
    </alternativeName>
    <alternativeName>
        <fullName evidence="5">Protein-(glutamine-N5) MTase PrmC</fullName>
    </alternativeName>
    <alternativeName>
        <fullName evidence="5">Protein-glutamine N-methyltransferase PrmC</fullName>
    </alternativeName>
</protein>
<feature type="binding site" evidence="5">
    <location>
        <begin position="124"/>
        <end position="128"/>
    </location>
    <ligand>
        <name>S-adenosyl-L-methionine</name>
        <dbReference type="ChEBI" id="CHEBI:59789"/>
    </ligand>
</feature>
<proteinExistence type="inferred from homology"/>
<accession>W4Q678</accession>
<feature type="binding site" evidence="5">
    <location>
        <position position="191"/>
    </location>
    <ligand>
        <name>S-adenosyl-L-methionine</name>
        <dbReference type="ChEBI" id="CHEBI:59789"/>
    </ligand>
</feature>
<evidence type="ECO:0000256" key="2">
    <source>
        <dbReference type="ARBA" id="ARBA00022679"/>
    </source>
</evidence>
<dbReference type="OrthoDB" id="9800643at2"/>
<dbReference type="EMBL" id="BAUT01000043">
    <property type="protein sequence ID" value="GAE27218.1"/>
    <property type="molecule type" value="Genomic_DNA"/>
</dbReference>
<evidence type="ECO:0000256" key="1">
    <source>
        <dbReference type="ARBA" id="ARBA00022603"/>
    </source>
</evidence>
<feature type="binding site" evidence="5">
    <location>
        <position position="147"/>
    </location>
    <ligand>
        <name>S-adenosyl-L-methionine</name>
        <dbReference type="ChEBI" id="CHEBI:59789"/>
    </ligand>
</feature>
<dbReference type="PROSITE" id="PS00092">
    <property type="entry name" value="N6_MTASE"/>
    <property type="match status" value="1"/>
</dbReference>
<dbReference type="EC" id="2.1.1.297" evidence="5"/>
<dbReference type="Gene3D" id="3.40.50.150">
    <property type="entry name" value="Vaccinia Virus protein VP39"/>
    <property type="match status" value="1"/>
</dbReference>
<dbReference type="GO" id="GO:0102559">
    <property type="term" value="F:peptide chain release factor N(5)-glutamine methyltransferase activity"/>
    <property type="evidence" value="ECO:0007669"/>
    <property type="project" value="UniProtKB-EC"/>
</dbReference>
<dbReference type="Pfam" id="PF17827">
    <property type="entry name" value="PrmC_N"/>
    <property type="match status" value="1"/>
</dbReference>
<comment type="function">
    <text evidence="5">Methylates the class 1 translation termination release factors RF1/PrfA and RF2/PrfB on the glutamine residue of the universally conserved GGQ motif.</text>
</comment>
<dbReference type="STRING" id="1236970.JCM9140_3346"/>
<dbReference type="NCBIfam" id="TIGR03534">
    <property type="entry name" value="RF_mod_PrmC"/>
    <property type="match status" value="1"/>
</dbReference>
<comment type="caution">
    <text evidence="8">The sequence shown here is derived from an EMBL/GenBank/DDBJ whole genome shotgun (WGS) entry which is preliminary data.</text>
</comment>
<comment type="similarity">
    <text evidence="5">Belongs to the protein N5-glutamine methyltransferase family. PrmC subfamily.</text>
</comment>
<dbReference type="InterPro" id="IPR040758">
    <property type="entry name" value="PrmC_N"/>
</dbReference>
<dbReference type="Pfam" id="PF05175">
    <property type="entry name" value="MTS"/>
    <property type="match status" value="1"/>
</dbReference>
<sequence length="289" mass="32543">MNDRTIREALRWASSFLEERELEPPVAEWLLRHYYQVNRAKLLMILDDQIEPELFERLKADLDRHALGSPVQHIIGYEEFYGRRFSVNEHVLIPRPETEELVVAITELKQKLFQEENISLVDVGTGSGAISVTLVLEDETLAVQAIDISEEAIQVAKKNATDLGAHVSFKHGDLLKPLIAEGVRVEAVVSNPPYIPLTDAPSLAVHVRDHEPHLALFGGEDGLDLYRRFMEELPQVITDKGLIGFEVGVGQARVVKEMLQTTFPQATTEIKNDINGKERMVLAYGDMTK</sequence>
<evidence type="ECO:0000259" key="7">
    <source>
        <dbReference type="Pfam" id="PF17827"/>
    </source>
</evidence>
<feature type="domain" description="Release factor glutamine methyltransferase N-terminal" evidence="7">
    <location>
        <begin position="8"/>
        <end position="76"/>
    </location>
</feature>
<dbReference type="Proteomes" id="UP000018890">
    <property type="component" value="Unassembled WGS sequence"/>
</dbReference>
<dbReference type="PANTHER" id="PTHR18895:SF74">
    <property type="entry name" value="MTRF1L RELEASE FACTOR GLUTAMINE METHYLTRANSFERASE"/>
    <property type="match status" value="1"/>
</dbReference>
<keyword evidence="1 5" id="KW-0489">Methyltransferase</keyword>
<comment type="caution">
    <text evidence="5">Lacks conserved residue(s) required for the propagation of feature annotation.</text>
</comment>
<dbReference type="GO" id="GO:0032259">
    <property type="term" value="P:methylation"/>
    <property type="evidence" value="ECO:0007669"/>
    <property type="project" value="UniProtKB-KW"/>
</dbReference>
<evidence type="ECO:0000259" key="6">
    <source>
        <dbReference type="Pfam" id="PF05175"/>
    </source>
</evidence>
<gene>
    <name evidence="5" type="primary">prmC</name>
    <name evidence="8" type="ORF">JCM9140_3346</name>
</gene>
<dbReference type="PANTHER" id="PTHR18895">
    <property type="entry name" value="HEMK METHYLTRANSFERASE"/>
    <property type="match status" value="1"/>
</dbReference>
<reference evidence="8" key="1">
    <citation type="journal article" date="2014" name="Genome Announc.">
        <title>Draft Genome Sequences of Three Alkaliphilic Bacillus Strains, Bacillus wakoensis JCM 9140T, Bacillus akibai JCM 9157T, and Bacillus hemicellulosilyticus JCM 9152T.</title>
        <authorList>
            <person name="Yuki M."/>
            <person name="Oshima K."/>
            <person name="Suda W."/>
            <person name="Oshida Y."/>
            <person name="Kitamura K."/>
            <person name="Iida T."/>
            <person name="Hattori M."/>
            <person name="Ohkuma M."/>
        </authorList>
    </citation>
    <scope>NUCLEOTIDE SEQUENCE [LARGE SCALE GENOMIC DNA]</scope>
    <source>
        <strain evidence="8">JCM 9140</strain>
    </source>
</reference>
<evidence type="ECO:0000256" key="4">
    <source>
        <dbReference type="ARBA" id="ARBA00048391"/>
    </source>
</evidence>